<evidence type="ECO:0000259" key="9">
    <source>
        <dbReference type="Pfam" id="PF17681"/>
    </source>
</evidence>
<dbReference type="InterPro" id="IPR042241">
    <property type="entry name" value="GCP_C_sf"/>
</dbReference>
<gene>
    <name evidence="10" type="ORF">EJ04DRAFT_458307</name>
</gene>
<evidence type="ECO:0000256" key="3">
    <source>
        <dbReference type="ARBA" id="ARBA00022490"/>
    </source>
</evidence>
<evidence type="ECO:0000256" key="7">
    <source>
        <dbReference type="SAM" id="MobiDB-lite"/>
    </source>
</evidence>
<evidence type="ECO:0000256" key="2">
    <source>
        <dbReference type="ARBA" id="ARBA00010337"/>
    </source>
</evidence>
<sequence>MLHDILLSLSGHPSALFDAGHHNANHVTSSPVALLSPPEAELLSSLAHLSRLHRRTRDHVNRISAAHPAVICRAVATAISSHHLEQFQRNILHVESSILKRDASTVGAYNIVPLAGIVNEFSGWTKLMEWLWYISNFMLESERANSSNSSATSGAELIDKLRIEAQTGYPDIEEAALHLGKVAEASWLRQLSTWLLYGRLPSFGASDFFIESDAGDGTLFNANSKLLPKFVTRQTASSVVFIGRSLNQIRSLQSSSTAPNGPLTRASELELLPKHIEYLSQVAVPISTAKLSEVVSNIRLSLSRNLLQHFLPLEKIVEILTVLHQFFLLGRGEFPVALIAEADEKIQSRHRSPLQSDSGPGIKGVLLRENEINSVLAKSFSVLSTLGGDDDHTDDILDLATGLVHLIAQPAVTNRPGTPGRAREASALLFSIANVPFNDLLLSTSTSLTMDIRSPLDLFITKPDLETYSSVNAYLLAVRRAHLHLSQLWRNSSVRREYPAPPTYHFSNSTHGRAILGRRRQRNDMRGREMRKVWATCAAAVFLLSESEAYFQGEVVQESVKHFLRWISSPLNNHDTATTTQEPPPSVSFATSGISSKPATTGAQHHDSEALSFAHRQFLNSISYSLLLTDVAFTKATRGLFGHVDELVALVNRLQIIRQNLDLEEDDGVEDFTKNYRQEEADVSRELDRARRRLDSDMKSIIARLREIDTERGGAGPALVGLGTQAGSDYEPLRVGGIDRLLMKLDWGGASEEDEDI</sequence>
<proteinExistence type="inferred from homology"/>
<organism evidence="10 11">
    <name type="scientific">Polyplosphaeria fusca</name>
    <dbReference type="NCBI Taxonomy" id="682080"/>
    <lineage>
        <taxon>Eukaryota</taxon>
        <taxon>Fungi</taxon>
        <taxon>Dikarya</taxon>
        <taxon>Ascomycota</taxon>
        <taxon>Pezizomycotina</taxon>
        <taxon>Dothideomycetes</taxon>
        <taxon>Pleosporomycetidae</taxon>
        <taxon>Pleosporales</taxon>
        <taxon>Tetraplosphaeriaceae</taxon>
        <taxon>Polyplosphaeria</taxon>
    </lineage>
</organism>
<keyword evidence="4 6" id="KW-0493">Microtubule</keyword>
<dbReference type="EMBL" id="ML996106">
    <property type="protein sequence ID" value="KAF2738973.1"/>
    <property type="molecule type" value="Genomic_DNA"/>
</dbReference>
<dbReference type="GO" id="GO:0005874">
    <property type="term" value="C:microtubule"/>
    <property type="evidence" value="ECO:0007669"/>
    <property type="project" value="UniProtKB-KW"/>
</dbReference>
<dbReference type="GO" id="GO:0051321">
    <property type="term" value="P:meiotic cell cycle"/>
    <property type="evidence" value="ECO:0007669"/>
    <property type="project" value="TreeGrafter"/>
</dbReference>
<dbReference type="GO" id="GO:0007020">
    <property type="term" value="P:microtubule nucleation"/>
    <property type="evidence" value="ECO:0007669"/>
    <property type="project" value="InterPro"/>
</dbReference>
<dbReference type="GO" id="GO:0051011">
    <property type="term" value="F:microtubule minus-end binding"/>
    <property type="evidence" value="ECO:0007669"/>
    <property type="project" value="TreeGrafter"/>
</dbReference>
<feature type="region of interest" description="Disordered" evidence="7">
    <location>
        <begin position="574"/>
        <end position="603"/>
    </location>
</feature>
<dbReference type="GO" id="GO:0051225">
    <property type="term" value="P:spindle assembly"/>
    <property type="evidence" value="ECO:0007669"/>
    <property type="project" value="TreeGrafter"/>
</dbReference>
<evidence type="ECO:0000313" key="11">
    <source>
        <dbReference type="Proteomes" id="UP000799444"/>
    </source>
</evidence>
<keyword evidence="5 6" id="KW-0206">Cytoskeleton</keyword>
<dbReference type="GO" id="GO:0043015">
    <property type="term" value="F:gamma-tubulin binding"/>
    <property type="evidence" value="ECO:0007669"/>
    <property type="project" value="InterPro"/>
</dbReference>
<accession>A0A9P4V761</accession>
<dbReference type="Pfam" id="PF17681">
    <property type="entry name" value="GCP_N_terminal"/>
    <property type="match status" value="1"/>
</dbReference>
<dbReference type="InterPro" id="IPR041470">
    <property type="entry name" value="GCP_N"/>
</dbReference>
<dbReference type="Proteomes" id="UP000799444">
    <property type="component" value="Unassembled WGS sequence"/>
</dbReference>
<feature type="compositionally biased region" description="Polar residues" evidence="7">
    <location>
        <begin position="588"/>
        <end position="603"/>
    </location>
</feature>
<dbReference type="Gene3D" id="1.20.120.1900">
    <property type="entry name" value="Gamma-tubulin complex, C-terminal domain"/>
    <property type="match status" value="1"/>
</dbReference>
<comment type="subcellular location">
    <subcellularLocation>
        <location evidence="1 6">Cytoplasm</location>
        <location evidence="1 6">Cytoskeleton</location>
        <location evidence="1 6">Microtubule organizing center</location>
    </subcellularLocation>
</comment>
<dbReference type="GO" id="GO:0044732">
    <property type="term" value="C:mitotic spindle pole body"/>
    <property type="evidence" value="ECO:0007669"/>
    <property type="project" value="TreeGrafter"/>
</dbReference>
<dbReference type="AlphaFoldDB" id="A0A9P4V761"/>
<feature type="domain" description="Gamma tubulin complex component protein N-terminal" evidence="9">
    <location>
        <begin position="2"/>
        <end position="310"/>
    </location>
</feature>
<dbReference type="OrthoDB" id="78652at2759"/>
<comment type="caution">
    <text evidence="10">The sequence shown here is derived from an EMBL/GenBank/DDBJ whole genome shotgun (WGS) entry which is preliminary data.</text>
</comment>
<dbReference type="InterPro" id="IPR040457">
    <property type="entry name" value="GCP_C"/>
</dbReference>
<dbReference type="GO" id="GO:0031122">
    <property type="term" value="P:cytoplasmic microtubule organization"/>
    <property type="evidence" value="ECO:0007669"/>
    <property type="project" value="TreeGrafter"/>
</dbReference>
<dbReference type="GO" id="GO:0000278">
    <property type="term" value="P:mitotic cell cycle"/>
    <property type="evidence" value="ECO:0007669"/>
    <property type="project" value="TreeGrafter"/>
</dbReference>
<evidence type="ECO:0000256" key="4">
    <source>
        <dbReference type="ARBA" id="ARBA00022701"/>
    </source>
</evidence>
<dbReference type="Pfam" id="PF04130">
    <property type="entry name" value="GCP_C_terminal"/>
    <property type="match status" value="1"/>
</dbReference>
<evidence type="ECO:0000259" key="8">
    <source>
        <dbReference type="Pfam" id="PF04130"/>
    </source>
</evidence>
<comment type="similarity">
    <text evidence="2 6">Belongs to the TUBGCP family.</text>
</comment>
<evidence type="ECO:0000256" key="1">
    <source>
        <dbReference type="ARBA" id="ARBA00004267"/>
    </source>
</evidence>
<keyword evidence="3 6" id="KW-0963">Cytoplasm</keyword>
<reference evidence="10" key="1">
    <citation type="journal article" date="2020" name="Stud. Mycol.">
        <title>101 Dothideomycetes genomes: a test case for predicting lifestyles and emergence of pathogens.</title>
        <authorList>
            <person name="Haridas S."/>
            <person name="Albert R."/>
            <person name="Binder M."/>
            <person name="Bloem J."/>
            <person name="Labutti K."/>
            <person name="Salamov A."/>
            <person name="Andreopoulos B."/>
            <person name="Baker S."/>
            <person name="Barry K."/>
            <person name="Bills G."/>
            <person name="Bluhm B."/>
            <person name="Cannon C."/>
            <person name="Castanera R."/>
            <person name="Culley D."/>
            <person name="Daum C."/>
            <person name="Ezra D."/>
            <person name="Gonzalez J."/>
            <person name="Henrissat B."/>
            <person name="Kuo A."/>
            <person name="Liang C."/>
            <person name="Lipzen A."/>
            <person name="Lutzoni F."/>
            <person name="Magnuson J."/>
            <person name="Mondo S."/>
            <person name="Nolan M."/>
            <person name="Ohm R."/>
            <person name="Pangilinan J."/>
            <person name="Park H.-J."/>
            <person name="Ramirez L."/>
            <person name="Alfaro M."/>
            <person name="Sun H."/>
            <person name="Tritt A."/>
            <person name="Yoshinaga Y."/>
            <person name="Zwiers L.-H."/>
            <person name="Turgeon B."/>
            <person name="Goodwin S."/>
            <person name="Spatafora J."/>
            <person name="Crous P."/>
            <person name="Grigoriev I."/>
        </authorList>
    </citation>
    <scope>NUCLEOTIDE SEQUENCE</scope>
    <source>
        <strain evidence="10">CBS 125425</strain>
    </source>
</reference>
<protein>
    <recommendedName>
        <fullName evidence="6">Spindle pole body component</fullName>
    </recommendedName>
</protein>
<dbReference type="PANTHER" id="PTHR19302">
    <property type="entry name" value="GAMMA TUBULIN COMPLEX PROTEIN"/>
    <property type="match status" value="1"/>
</dbReference>
<dbReference type="GO" id="GO:0000922">
    <property type="term" value="C:spindle pole"/>
    <property type="evidence" value="ECO:0007669"/>
    <property type="project" value="InterPro"/>
</dbReference>
<evidence type="ECO:0000256" key="5">
    <source>
        <dbReference type="ARBA" id="ARBA00023212"/>
    </source>
</evidence>
<keyword evidence="11" id="KW-1185">Reference proteome</keyword>
<name>A0A9P4V761_9PLEO</name>
<evidence type="ECO:0000256" key="6">
    <source>
        <dbReference type="RuleBase" id="RU363050"/>
    </source>
</evidence>
<evidence type="ECO:0000313" key="10">
    <source>
        <dbReference type="EMBL" id="KAF2738973.1"/>
    </source>
</evidence>
<dbReference type="InterPro" id="IPR007259">
    <property type="entry name" value="GCP"/>
</dbReference>
<feature type="domain" description="Gamma tubulin complex component C-terminal" evidence="8">
    <location>
        <begin position="320"/>
        <end position="747"/>
    </location>
</feature>
<dbReference type="GO" id="GO:0000930">
    <property type="term" value="C:gamma-tubulin complex"/>
    <property type="evidence" value="ECO:0007669"/>
    <property type="project" value="TreeGrafter"/>
</dbReference>
<dbReference type="PANTHER" id="PTHR19302:SF27">
    <property type="entry name" value="GAMMA-TUBULIN COMPLEX COMPONENT 4"/>
    <property type="match status" value="1"/>
</dbReference>